<gene>
    <name evidence="1" type="primary">yecR</name>
    <name evidence="1" type="ORF">PG303_01575</name>
</gene>
<protein>
    <submittedName>
        <fullName evidence="1">YecR family lipoprotein</fullName>
    </submittedName>
</protein>
<dbReference type="Proteomes" id="UP001284033">
    <property type="component" value="Unassembled WGS sequence"/>
</dbReference>
<sequence>MKNIIKTLVIPTLIFTSCTVKKDLYIIDGSKSDGTLTLATEYDAAFRVKIDMQKAKQNASEKCKAWGYKEADFFDTGVTQAIGAGRRRIIYKVQCLD</sequence>
<keyword evidence="1" id="KW-0449">Lipoprotein</keyword>
<dbReference type="RefSeq" id="WP_052910422.1">
    <property type="nucleotide sequence ID" value="NZ_CP081184.1"/>
</dbReference>
<organism evidence="1 2">
    <name type="scientific">Riemerella anatipestifer</name>
    <name type="common">Moraxella anatipestifer</name>
    <dbReference type="NCBI Taxonomy" id="34085"/>
    <lineage>
        <taxon>Bacteria</taxon>
        <taxon>Pseudomonadati</taxon>
        <taxon>Bacteroidota</taxon>
        <taxon>Flavobacteriia</taxon>
        <taxon>Flavobacteriales</taxon>
        <taxon>Weeksellaceae</taxon>
        <taxon>Riemerella</taxon>
    </lineage>
</organism>
<reference evidence="1" key="1">
    <citation type="submission" date="2023-01" db="EMBL/GenBank/DDBJ databases">
        <title>Genome-based studies on antimicrobial resistance profiles of Riemerella anatipestifer in China, 1994 to 2021.</title>
        <authorList>
            <person name="Yang Z."/>
            <person name="Zhu D."/>
        </authorList>
    </citation>
    <scope>NUCLEOTIDE SEQUENCE</scope>
    <source>
        <strain evidence="1">RCAD1218</strain>
    </source>
</reference>
<name>A0AAP6LLZ5_RIEAN</name>
<dbReference type="PROSITE" id="PS51257">
    <property type="entry name" value="PROKAR_LIPOPROTEIN"/>
    <property type="match status" value="1"/>
</dbReference>
<comment type="caution">
    <text evidence="1">The sequence shown here is derived from an EMBL/GenBank/DDBJ whole genome shotgun (WGS) entry which is preliminary data.</text>
</comment>
<dbReference type="Pfam" id="PF13992">
    <property type="entry name" value="YecR"/>
    <property type="match status" value="1"/>
</dbReference>
<proteinExistence type="predicted"/>
<evidence type="ECO:0000313" key="2">
    <source>
        <dbReference type="Proteomes" id="UP001284033"/>
    </source>
</evidence>
<dbReference type="InterPro" id="IPR025731">
    <property type="entry name" value="YecR-like"/>
</dbReference>
<accession>A0AAP6LLZ5</accession>
<evidence type="ECO:0000313" key="1">
    <source>
        <dbReference type="EMBL" id="MDY3511902.1"/>
    </source>
</evidence>
<dbReference type="AlphaFoldDB" id="A0AAP6LLZ5"/>
<dbReference type="EMBL" id="JAQZHK010000001">
    <property type="protein sequence ID" value="MDY3511902.1"/>
    <property type="molecule type" value="Genomic_DNA"/>
</dbReference>